<keyword evidence="1" id="KW-1133">Transmembrane helix</keyword>
<protein>
    <submittedName>
        <fullName evidence="2">Uncharacterized protein</fullName>
    </submittedName>
</protein>
<comment type="caution">
    <text evidence="2">The sequence shown here is derived from an EMBL/GenBank/DDBJ whole genome shotgun (WGS) entry which is preliminary data.</text>
</comment>
<dbReference type="Proteomes" id="UP000653411">
    <property type="component" value="Unassembled WGS sequence"/>
</dbReference>
<evidence type="ECO:0000256" key="1">
    <source>
        <dbReference type="SAM" id="Phobius"/>
    </source>
</evidence>
<proteinExistence type="predicted"/>
<keyword evidence="1" id="KW-0472">Membrane</keyword>
<name>A0A918CXU3_9ACTN</name>
<evidence type="ECO:0000313" key="2">
    <source>
        <dbReference type="EMBL" id="GGN47503.1"/>
    </source>
</evidence>
<sequence>MTFTTMLLIGAVGGAAGVLTIVLVIVLAILGLDLAYKIRDRFHDASTALRARADFRATRRDIGALPTAVRSRDRR</sequence>
<reference evidence="2" key="2">
    <citation type="submission" date="2020-09" db="EMBL/GenBank/DDBJ databases">
        <authorList>
            <person name="Sun Q."/>
            <person name="Zhou Y."/>
        </authorList>
    </citation>
    <scope>NUCLEOTIDE SEQUENCE</scope>
    <source>
        <strain evidence="2">CGMCC 4.7110</strain>
    </source>
</reference>
<gene>
    <name evidence="2" type="ORF">GCM10011578_101090</name>
</gene>
<dbReference type="EMBL" id="BMML01000078">
    <property type="protein sequence ID" value="GGN47503.1"/>
    <property type="molecule type" value="Genomic_DNA"/>
</dbReference>
<organism evidence="2 3">
    <name type="scientific">Streptomyces fuscichromogenes</name>
    <dbReference type="NCBI Taxonomy" id="1324013"/>
    <lineage>
        <taxon>Bacteria</taxon>
        <taxon>Bacillati</taxon>
        <taxon>Actinomycetota</taxon>
        <taxon>Actinomycetes</taxon>
        <taxon>Kitasatosporales</taxon>
        <taxon>Streptomycetaceae</taxon>
        <taxon>Streptomyces</taxon>
    </lineage>
</organism>
<feature type="transmembrane region" description="Helical" evidence="1">
    <location>
        <begin position="6"/>
        <end position="32"/>
    </location>
</feature>
<keyword evidence="3" id="KW-1185">Reference proteome</keyword>
<dbReference type="AlphaFoldDB" id="A0A918CXU3"/>
<evidence type="ECO:0000313" key="3">
    <source>
        <dbReference type="Proteomes" id="UP000653411"/>
    </source>
</evidence>
<keyword evidence="1" id="KW-0812">Transmembrane</keyword>
<reference evidence="2" key="1">
    <citation type="journal article" date="2014" name="Int. J. Syst. Evol. Microbiol.">
        <title>Complete genome sequence of Corynebacterium casei LMG S-19264T (=DSM 44701T), isolated from a smear-ripened cheese.</title>
        <authorList>
            <consortium name="US DOE Joint Genome Institute (JGI-PGF)"/>
            <person name="Walter F."/>
            <person name="Albersmeier A."/>
            <person name="Kalinowski J."/>
            <person name="Ruckert C."/>
        </authorList>
    </citation>
    <scope>NUCLEOTIDE SEQUENCE</scope>
    <source>
        <strain evidence="2">CGMCC 4.7110</strain>
    </source>
</reference>
<accession>A0A918CXU3</accession>
<dbReference type="RefSeq" id="WP_189269785.1">
    <property type="nucleotide sequence ID" value="NZ_BMML01000078.1"/>
</dbReference>